<gene>
    <name evidence="4" type="ORF">PHY01_23020</name>
</gene>
<dbReference type="InterPro" id="IPR007760">
    <property type="entry name" value="Mn_catalase"/>
</dbReference>
<keyword evidence="2" id="KW-0479">Metal-binding</keyword>
<evidence type="ECO:0000256" key="3">
    <source>
        <dbReference type="PIRSR" id="PIRSR607760-2"/>
    </source>
</evidence>
<dbReference type="EMBL" id="BJNG01000017">
    <property type="protein sequence ID" value="GEC20019.1"/>
    <property type="molecule type" value="Genomic_DNA"/>
</dbReference>
<dbReference type="AlphaFoldDB" id="A0A4Y3WQD0"/>
<comment type="caution">
    <text evidence="4">The sequence shown here is derived from an EMBL/GenBank/DDBJ whole genome shotgun (WGS) entry which is preliminary data.</text>
</comment>
<keyword evidence="5" id="KW-1185">Reference proteome</keyword>
<dbReference type="InterPro" id="IPR009078">
    <property type="entry name" value="Ferritin-like_SF"/>
</dbReference>
<dbReference type="Gene3D" id="1.20.1260.10">
    <property type="match status" value="1"/>
</dbReference>
<feature type="binding site" evidence="2">
    <location>
        <position position="159"/>
    </location>
    <ligand>
        <name>Mn(2+)</name>
        <dbReference type="ChEBI" id="CHEBI:29035"/>
        <label>1</label>
    </ligand>
</feature>
<accession>A0A4Y3WQD0</accession>
<organism evidence="4 5">
    <name type="scientific">Pseudonocardia hydrocarbonoxydans</name>
    <dbReference type="NCBI Taxonomy" id="76726"/>
    <lineage>
        <taxon>Bacteria</taxon>
        <taxon>Bacillati</taxon>
        <taxon>Actinomycetota</taxon>
        <taxon>Actinomycetes</taxon>
        <taxon>Pseudonocardiales</taxon>
        <taxon>Pseudonocardiaceae</taxon>
        <taxon>Pseudonocardia</taxon>
    </lineage>
</organism>
<dbReference type="InterPro" id="IPR039377">
    <property type="entry name" value="Mn_catalase_dom"/>
</dbReference>
<comment type="similarity">
    <text evidence="1">Belongs to the manganese catalase family.</text>
</comment>
<feature type="binding site" evidence="3">
    <location>
        <position position="59"/>
    </location>
    <ligand>
        <name>Ca(2+)</name>
        <dbReference type="ChEBI" id="CHEBI:29108"/>
    </ligand>
</feature>
<proteinExistence type="inferred from homology"/>
<dbReference type="Pfam" id="PF05067">
    <property type="entry name" value="Mn_catalase"/>
    <property type="match status" value="1"/>
</dbReference>
<evidence type="ECO:0000256" key="1">
    <source>
        <dbReference type="ARBA" id="ARBA00007644"/>
    </source>
</evidence>
<comment type="cofactor">
    <cofactor evidence="3">
        <name>Ca(2+)</name>
        <dbReference type="ChEBI" id="CHEBI:29108"/>
    </cofactor>
    <text evidence="3">Binds 1 Ca(2+) ion per subunit.</text>
</comment>
<reference evidence="4 5" key="1">
    <citation type="submission" date="2019-06" db="EMBL/GenBank/DDBJ databases">
        <title>Whole genome shotgun sequence of Pseudonocardia hydrocarbonoxydans NBRC 14498.</title>
        <authorList>
            <person name="Hosoyama A."/>
            <person name="Uohara A."/>
            <person name="Ohji S."/>
            <person name="Ichikawa N."/>
        </authorList>
    </citation>
    <scope>NUCLEOTIDE SEQUENCE [LARGE SCALE GENOMIC DNA]</scope>
    <source>
        <strain evidence="4 5">NBRC 14498</strain>
    </source>
</reference>
<dbReference type="Proteomes" id="UP000320338">
    <property type="component" value="Unassembled WGS sequence"/>
</dbReference>
<dbReference type="SUPFAM" id="SSF47240">
    <property type="entry name" value="Ferritin-like"/>
    <property type="match status" value="1"/>
</dbReference>
<protein>
    <submittedName>
        <fullName evidence="4">Mn-containing catalase</fullName>
    </submittedName>
</protein>
<dbReference type="RefSeq" id="WP_141278566.1">
    <property type="nucleotide sequence ID" value="NZ_BAAARZ010000019.1"/>
</dbReference>
<dbReference type="GO" id="GO:0046872">
    <property type="term" value="F:metal ion binding"/>
    <property type="evidence" value="ECO:0007669"/>
    <property type="project" value="UniProtKB-KW"/>
</dbReference>
<dbReference type="InterPro" id="IPR012347">
    <property type="entry name" value="Ferritin-like"/>
</dbReference>
<name>A0A4Y3WQD0_9PSEU</name>
<evidence type="ECO:0000256" key="2">
    <source>
        <dbReference type="PIRSR" id="PIRSR607760-1"/>
    </source>
</evidence>
<dbReference type="OrthoDB" id="8334870at2"/>
<feature type="binding site" evidence="2">
    <location>
        <position position="68"/>
    </location>
    <ligand>
        <name>Mn(2+)</name>
        <dbReference type="ChEBI" id="CHEBI:29035"/>
        <label>1</label>
    </ligand>
</feature>
<comment type="cofactor">
    <cofactor evidence="2">
        <name>Mn(2+)</name>
        <dbReference type="ChEBI" id="CHEBI:29035"/>
    </cofactor>
    <text evidence="2">Binds 2 manganese ions per subunit.</text>
</comment>
<feature type="binding site" evidence="2">
    <location>
        <position position="192"/>
    </location>
    <ligand>
        <name>Mn(2+)</name>
        <dbReference type="ChEBI" id="CHEBI:29035"/>
        <label>1</label>
    </ligand>
</feature>
<feature type="binding site" evidence="3">
    <location>
        <position position="240"/>
    </location>
    <ligand>
        <name>Ca(2+)</name>
        <dbReference type="ChEBI" id="CHEBI:29108"/>
    </ligand>
</feature>
<dbReference type="CDD" id="cd01051">
    <property type="entry name" value="Mn_catalase"/>
    <property type="match status" value="1"/>
</dbReference>
<feature type="binding site" evidence="2">
    <location>
        <position position="35"/>
    </location>
    <ligand>
        <name>Mn(2+)</name>
        <dbReference type="ChEBI" id="CHEBI:29035"/>
        <label>1</label>
    </ligand>
</feature>
<evidence type="ECO:0000313" key="4">
    <source>
        <dbReference type="EMBL" id="GEC20019.1"/>
    </source>
</evidence>
<keyword evidence="3" id="KW-0106">Calcium</keyword>
<feature type="binding site" evidence="2">
    <location>
        <position position="71"/>
    </location>
    <ligand>
        <name>Mn(2+)</name>
        <dbReference type="ChEBI" id="CHEBI:29035"/>
        <label>1</label>
    </ligand>
</feature>
<sequence length="314" mass="33567">MFLHVQRMINEIVPDEPDPAAANALQEGLGGQFGEMRTMMQYLFQAFNFRGATGKPYRDLLYGVGTEEIGHVELIATTIARLTDGAPGYSGSATKPVDEPGKKGATPLASALGAGNIHHYLVGAQGALPVDAAGNPWSGSYVYNSGNLVLDLLYNLMLESTGRLQKCRLYEMTANKTARATIAYLIVRDQAHENAYAKALESLGVNWGATLPIPKTNAERFPEVKKLLDQGLHLTQYTFSADDLSEAGKIYRGEAPASVGGGTLTTQRAPEGFPMDIAVERPEEFSPGLDPELLALVQATAELELADADNPAGG</sequence>
<keyword evidence="2" id="KW-0464">Manganese</keyword>
<evidence type="ECO:0000313" key="5">
    <source>
        <dbReference type="Proteomes" id="UP000320338"/>
    </source>
</evidence>